<dbReference type="Proteomes" id="UP001529510">
    <property type="component" value="Unassembled WGS sequence"/>
</dbReference>
<accession>A0ABD0N2K7</accession>
<dbReference type="AlphaFoldDB" id="A0ABD0N2K7"/>
<evidence type="ECO:0000313" key="2">
    <source>
        <dbReference type="EMBL" id="KAL0156389.1"/>
    </source>
</evidence>
<name>A0ABD0N2K7_CIRMR</name>
<sequence length="53" mass="6077">PSLVLAPPSVNAGTAKEHPPLETRIKQDKSNFQEQQRQRVAQEARAERRQKKQ</sequence>
<evidence type="ECO:0000313" key="3">
    <source>
        <dbReference type="Proteomes" id="UP001529510"/>
    </source>
</evidence>
<protein>
    <submittedName>
        <fullName evidence="2">Uncharacterized protein</fullName>
    </submittedName>
</protein>
<keyword evidence="3" id="KW-1185">Reference proteome</keyword>
<evidence type="ECO:0000256" key="1">
    <source>
        <dbReference type="SAM" id="MobiDB-lite"/>
    </source>
</evidence>
<feature type="compositionally biased region" description="Basic and acidic residues" evidence="1">
    <location>
        <begin position="15"/>
        <end position="47"/>
    </location>
</feature>
<feature type="non-terminal residue" evidence="2">
    <location>
        <position position="53"/>
    </location>
</feature>
<comment type="caution">
    <text evidence="2">The sequence shown here is derived from an EMBL/GenBank/DDBJ whole genome shotgun (WGS) entry which is preliminary data.</text>
</comment>
<feature type="non-terminal residue" evidence="2">
    <location>
        <position position="1"/>
    </location>
</feature>
<reference evidence="2 3" key="1">
    <citation type="submission" date="2024-05" db="EMBL/GenBank/DDBJ databases">
        <title>Genome sequencing and assembly of Indian major carp, Cirrhinus mrigala (Hamilton, 1822).</title>
        <authorList>
            <person name="Mohindra V."/>
            <person name="Chowdhury L.M."/>
            <person name="Lal K."/>
            <person name="Jena J.K."/>
        </authorList>
    </citation>
    <scope>NUCLEOTIDE SEQUENCE [LARGE SCALE GENOMIC DNA]</scope>
    <source>
        <strain evidence="2">CM1030</strain>
        <tissue evidence="2">Blood</tissue>
    </source>
</reference>
<proteinExistence type="predicted"/>
<gene>
    <name evidence="2" type="ORF">M9458_047635</name>
</gene>
<organism evidence="2 3">
    <name type="scientific">Cirrhinus mrigala</name>
    <name type="common">Mrigala</name>
    <dbReference type="NCBI Taxonomy" id="683832"/>
    <lineage>
        <taxon>Eukaryota</taxon>
        <taxon>Metazoa</taxon>
        <taxon>Chordata</taxon>
        <taxon>Craniata</taxon>
        <taxon>Vertebrata</taxon>
        <taxon>Euteleostomi</taxon>
        <taxon>Actinopterygii</taxon>
        <taxon>Neopterygii</taxon>
        <taxon>Teleostei</taxon>
        <taxon>Ostariophysi</taxon>
        <taxon>Cypriniformes</taxon>
        <taxon>Cyprinidae</taxon>
        <taxon>Labeoninae</taxon>
        <taxon>Labeonini</taxon>
        <taxon>Cirrhinus</taxon>
    </lineage>
</organism>
<feature type="region of interest" description="Disordered" evidence="1">
    <location>
        <begin position="1"/>
        <end position="53"/>
    </location>
</feature>
<dbReference type="EMBL" id="JAMKFB020000024">
    <property type="protein sequence ID" value="KAL0156389.1"/>
    <property type="molecule type" value="Genomic_DNA"/>
</dbReference>